<dbReference type="Gene3D" id="1.10.287.130">
    <property type="match status" value="1"/>
</dbReference>
<dbReference type="CDD" id="cd00082">
    <property type="entry name" value="HisKA"/>
    <property type="match status" value="1"/>
</dbReference>
<feature type="domain" description="PAC" evidence="9">
    <location>
        <begin position="430"/>
        <end position="481"/>
    </location>
</feature>
<dbReference type="CDD" id="cd17546">
    <property type="entry name" value="REC_hyHK_CKI1_RcsC-like"/>
    <property type="match status" value="1"/>
</dbReference>
<dbReference type="PROSITE" id="PS50112">
    <property type="entry name" value="PAS"/>
    <property type="match status" value="1"/>
</dbReference>
<dbReference type="CDD" id="cd16922">
    <property type="entry name" value="HATPase_EvgS-ArcB-TorS-like"/>
    <property type="match status" value="1"/>
</dbReference>
<dbReference type="EC" id="2.7.13.3" evidence="2"/>
<evidence type="ECO:0000313" key="10">
    <source>
        <dbReference type="EMBL" id="EFL51399.1"/>
    </source>
</evidence>
<dbReference type="InterPro" id="IPR036890">
    <property type="entry name" value="HATPase_C_sf"/>
</dbReference>
<dbReference type="Pfam" id="PF00072">
    <property type="entry name" value="Response_reg"/>
    <property type="match status" value="1"/>
</dbReference>
<dbReference type="Pfam" id="PF02518">
    <property type="entry name" value="HATPase_c"/>
    <property type="match status" value="1"/>
</dbReference>
<feature type="domain" description="Response regulatory" evidence="7">
    <location>
        <begin position="742"/>
        <end position="861"/>
    </location>
</feature>
<keyword evidence="10" id="KW-0808">Transferase</keyword>
<dbReference type="SMART" id="SM00091">
    <property type="entry name" value="PAS"/>
    <property type="match status" value="2"/>
</dbReference>
<proteinExistence type="predicted"/>
<dbReference type="SUPFAM" id="SSF52172">
    <property type="entry name" value="CheY-like"/>
    <property type="match status" value="1"/>
</dbReference>
<evidence type="ECO:0000259" key="7">
    <source>
        <dbReference type="PROSITE" id="PS50110"/>
    </source>
</evidence>
<feature type="transmembrane region" description="Helical" evidence="5">
    <location>
        <begin position="192"/>
        <end position="213"/>
    </location>
</feature>
<sequence length="871" mass="96008">MRRESEKGRWIGFGSRGWIDLHLYAMASVAILSGALLWWTNASWRDNFAFYPPIIEKLRQTRADIVRGYLAVERHLAGERDIRLADADAFFEQAARSVADIQAQLRSVSTMSELSDNLSKLELRLGDYHQEILRFGALSQDSLKAVATRKSYFGVERQASYAIMEKLADAIDAMLGRRIANVARQQNRLNQVLFFVWLSFLAFLGISLALAGARRRKAEKALTESEGKYRLLFDQVMDVILLVDEETGRILDCNQAVATEWGYDREELIGREPSRLRLPPRRASPVATEIRYADGRRVVMRETRLVTHFGEVRNASVRTGFFTFGGRQVRLEIFRDVTERNKDETALKERAAMLRGLGDNLPDGVIYKYELLADRTRRFLYVSQGVERLFHVTVPDALADASSVLSRIEPEGLDALRQAEMRAMDSLAVIDVQARFTDGQGTLRWGQFRAAPRRTAAGGVLFDGLLFDVTGQKRTEDSLRLAKSEAEAASLAKSEFLANISHEVRTPLNGVLGMLQLLETSRLSAEDAEHVATALACGRGLVRVLADILDFSLIEAGRLVLRRDACDIRSVIADVFGVLSLECEKKELCATLDVAGDVPAFIATDAARLRQILFNVVGNAVKFTPRGTVHLSVSLASRRGEETHLLFAVRDTGIGIPEDRIEAIFEPFTQIDGSLTRKYGGTGLGLGIVKRLVGLLDGHITVESEPGGGTEFAFTIRCQETAAPAPKAASPHDEAGTTAPARVLVVEDEAINRMATVSMLGKLGFDASAVSDGDEALDALAAENYDVVLMDIQMPRLNGEEATRRIRCGERPGIDPLIPIIALTAHAMDGDKDRYLACGMNDYLSKPVDIAALGRAVAWAAALRRSLTALD</sequence>
<dbReference type="PANTHER" id="PTHR45339">
    <property type="entry name" value="HYBRID SIGNAL TRANSDUCTION HISTIDINE KINASE J"/>
    <property type="match status" value="1"/>
</dbReference>
<keyword evidence="3 4" id="KW-0597">Phosphoprotein</keyword>
<dbReference type="Pfam" id="PF00512">
    <property type="entry name" value="HisKA"/>
    <property type="match status" value="1"/>
</dbReference>
<accession>E1JW39</accession>
<evidence type="ECO:0000256" key="3">
    <source>
        <dbReference type="ARBA" id="ARBA00022553"/>
    </source>
</evidence>
<dbReference type="AlphaFoldDB" id="E1JW39"/>
<name>E1JW39_SOLFR</name>
<dbReference type="eggNOG" id="COG5002">
    <property type="taxonomic scope" value="Bacteria"/>
</dbReference>
<keyword evidence="5" id="KW-0472">Membrane</keyword>
<dbReference type="PROSITE" id="PS50109">
    <property type="entry name" value="HIS_KIN"/>
    <property type="match status" value="1"/>
</dbReference>
<dbReference type="InterPro" id="IPR003594">
    <property type="entry name" value="HATPase_dom"/>
</dbReference>
<feature type="domain" description="Histidine kinase" evidence="6">
    <location>
        <begin position="499"/>
        <end position="720"/>
    </location>
</feature>
<reference evidence="10 11" key="1">
    <citation type="submission" date="2010-08" db="EMBL/GenBank/DDBJ databases">
        <title>The draft genome of Desulfovibrio fructosovorans JJ.</title>
        <authorList>
            <consortium name="US DOE Joint Genome Institute (JGI-PGF)"/>
            <person name="Lucas S."/>
            <person name="Copeland A."/>
            <person name="Lapidus A."/>
            <person name="Cheng J.-F."/>
            <person name="Bruce D."/>
            <person name="Goodwin L."/>
            <person name="Pitluck S."/>
            <person name="Land M.L."/>
            <person name="Hauser L."/>
            <person name="Chang Y.-J."/>
            <person name="Jeffries C."/>
            <person name="Wall J.D."/>
            <person name="Stahl D.A."/>
            <person name="Arkin A.P."/>
            <person name="Dehal P."/>
            <person name="Stolyar S.M."/>
            <person name="Hazen T.C."/>
            <person name="Woyke T.J."/>
        </authorList>
    </citation>
    <scope>NUCLEOTIDE SEQUENCE [LARGE SCALE GENOMIC DNA]</scope>
    <source>
        <strain evidence="10 11">JJ</strain>
    </source>
</reference>
<evidence type="ECO:0000259" key="6">
    <source>
        <dbReference type="PROSITE" id="PS50109"/>
    </source>
</evidence>
<organism evidence="10 11">
    <name type="scientific">Solidesulfovibrio fructosivorans JJ]</name>
    <dbReference type="NCBI Taxonomy" id="596151"/>
    <lineage>
        <taxon>Bacteria</taxon>
        <taxon>Pseudomonadati</taxon>
        <taxon>Thermodesulfobacteriota</taxon>
        <taxon>Desulfovibrionia</taxon>
        <taxon>Desulfovibrionales</taxon>
        <taxon>Desulfovibrionaceae</taxon>
        <taxon>Solidesulfovibrio</taxon>
    </lineage>
</organism>
<keyword evidence="5" id="KW-1133">Transmembrane helix</keyword>
<dbReference type="PANTHER" id="PTHR45339:SF5">
    <property type="entry name" value="HISTIDINE KINASE"/>
    <property type="match status" value="1"/>
</dbReference>
<dbReference type="PROSITE" id="PS50110">
    <property type="entry name" value="RESPONSE_REGULATORY"/>
    <property type="match status" value="1"/>
</dbReference>
<dbReference type="GO" id="GO:0006355">
    <property type="term" value="P:regulation of DNA-templated transcription"/>
    <property type="evidence" value="ECO:0007669"/>
    <property type="project" value="InterPro"/>
</dbReference>
<dbReference type="SUPFAM" id="SSF47384">
    <property type="entry name" value="Homodimeric domain of signal transducing histidine kinase"/>
    <property type="match status" value="1"/>
</dbReference>
<protein>
    <recommendedName>
        <fullName evidence="2">histidine kinase</fullName>
        <ecNumber evidence="2">2.7.13.3</ecNumber>
    </recommendedName>
</protein>
<feature type="transmembrane region" description="Helical" evidence="5">
    <location>
        <begin position="21"/>
        <end position="39"/>
    </location>
</feature>
<dbReference type="SMART" id="SM00387">
    <property type="entry name" value="HATPase_c"/>
    <property type="match status" value="1"/>
</dbReference>
<dbReference type="InterPro" id="IPR001789">
    <property type="entry name" value="Sig_transdc_resp-reg_receiver"/>
</dbReference>
<dbReference type="InterPro" id="IPR004358">
    <property type="entry name" value="Sig_transdc_His_kin-like_C"/>
</dbReference>
<dbReference type="PRINTS" id="PR00344">
    <property type="entry name" value="BCTRLSENSOR"/>
</dbReference>
<dbReference type="SUPFAM" id="SSF55874">
    <property type="entry name" value="ATPase domain of HSP90 chaperone/DNA topoisomerase II/histidine kinase"/>
    <property type="match status" value="1"/>
</dbReference>
<dbReference type="SMART" id="SM00388">
    <property type="entry name" value="HisKA"/>
    <property type="match status" value="1"/>
</dbReference>
<dbReference type="InterPro" id="IPR013767">
    <property type="entry name" value="PAS_fold"/>
</dbReference>
<dbReference type="RefSeq" id="WP_005993185.1">
    <property type="nucleotide sequence ID" value="NZ_AECZ01000010.1"/>
</dbReference>
<dbReference type="Gene3D" id="3.30.565.10">
    <property type="entry name" value="Histidine kinase-like ATPase, C-terminal domain"/>
    <property type="match status" value="1"/>
</dbReference>
<dbReference type="Gene3D" id="3.30.450.20">
    <property type="entry name" value="PAS domain"/>
    <property type="match status" value="2"/>
</dbReference>
<keyword evidence="10" id="KW-0418">Kinase</keyword>
<dbReference type="InterPro" id="IPR035965">
    <property type="entry name" value="PAS-like_dom_sf"/>
</dbReference>
<feature type="domain" description="PAS" evidence="8">
    <location>
        <begin position="225"/>
        <end position="271"/>
    </location>
</feature>
<dbReference type="Proteomes" id="UP000006250">
    <property type="component" value="Unassembled WGS sequence"/>
</dbReference>
<dbReference type="InterPro" id="IPR003661">
    <property type="entry name" value="HisK_dim/P_dom"/>
</dbReference>
<dbReference type="GO" id="GO:0000155">
    <property type="term" value="F:phosphorelay sensor kinase activity"/>
    <property type="evidence" value="ECO:0007669"/>
    <property type="project" value="InterPro"/>
</dbReference>
<dbReference type="SMART" id="SM00448">
    <property type="entry name" value="REC"/>
    <property type="match status" value="1"/>
</dbReference>
<dbReference type="CDD" id="cd00130">
    <property type="entry name" value="PAS"/>
    <property type="match status" value="2"/>
</dbReference>
<dbReference type="InterPro" id="IPR005467">
    <property type="entry name" value="His_kinase_dom"/>
</dbReference>
<dbReference type="Gene3D" id="3.40.50.2300">
    <property type="match status" value="1"/>
</dbReference>
<keyword evidence="11" id="KW-1185">Reference proteome</keyword>
<dbReference type="SUPFAM" id="SSF55785">
    <property type="entry name" value="PYP-like sensor domain (PAS domain)"/>
    <property type="match status" value="2"/>
</dbReference>
<gene>
    <name evidence="10" type="ORF">DesfrDRAFT_1838</name>
</gene>
<evidence type="ECO:0000256" key="5">
    <source>
        <dbReference type="SAM" id="Phobius"/>
    </source>
</evidence>
<evidence type="ECO:0000259" key="8">
    <source>
        <dbReference type="PROSITE" id="PS50112"/>
    </source>
</evidence>
<evidence type="ECO:0000259" key="9">
    <source>
        <dbReference type="PROSITE" id="PS50113"/>
    </source>
</evidence>
<dbReference type="InterPro" id="IPR000700">
    <property type="entry name" value="PAS-assoc_C"/>
</dbReference>
<comment type="caution">
    <text evidence="10">The sequence shown here is derived from an EMBL/GenBank/DDBJ whole genome shotgun (WGS) entry which is preliminary data.</text>
</comment>
<dbReference type="PROSITE" id="PS50113">
    <property type="entry name" value="PAC"/>
    <property type="match status" value="1"/>
</dbReference>
<dbReference type="STRING" id="596151.DesfrDRAFT_1838"/>
<evidence type="ECO:0000313" key="11">
    <source>
        <dbReference type="Proteomes" id="UP000006250"/>
    </source>
</evidence>
<comment type="catalytic activity">
    <reaction evidence="1">
        <text>ATP + protein L-histidine = ADP + protein N-phospho-L-histidine.</text>
        <dbReference type="EC" id="2.7.13.3"/>
    </reaction>
</comment>
<feature type="modified residue" description="4-aspartylphosphate" evidence="4">
    <location>
        <position position="791"/>
    </location>
</feature>
<evidence type="ECO:0000256" key="2">
    <source>
        <dbReference type="ARBA" id="ARBA00012438"/>
    </source>
</evidence>
<dbReference type="NCBIfam" id="TIGR00229">
    <property type="entry name" value="sensory_box"/>
    <property type="match status" value="1"/>
</dbReference>
<dbReference type="FunFam" id="3.30.565.10:FF:000010">
    <property type="entry name" value="Sensor histidine kinase RcsC"/>
    <property type="match status" value="1"/>
</dbReference>
<dbReference type="OrthoDB" id="5437500at2"/>
<dbReference type="InterPro" id="IPR000014">
    <property type="entry name" value="PAS"/>
</dbReference>
<keyword evidence="5" id="KW-0812">Transmembrane</keyword>
<dbReference type="Pfam" id="PF00989">
    <property type="entry name" value="PAS"/>
    <property type="match status" value="1"/>
</dbReference>
<dbReference type="InterPro" id="IPR011006">
    <property type="entry name" value="CheY-like_superfamily"/>
</dbReference>
<evidence type="ECO:0000256" key="4">
    <source>
        <dbReference type="PROSITE-ProRule" id="PRU00169"/>
    </source>
</evidence>
<dbReference type="EMBL" id="AECZ01000010">
    <property type="protein sequence ID" value="EFL51399.1"/>
    <property type="molecule type" value="Genomic_DNA"/>
</dbReference>
<evidence type="ECO:0000256" key="1">
    <source>
        <dbReference type="ARBA" id="ARBA00000085"/>
    </source>
</evidence>
<dbReference type="InterPro" id="IPR036097">
    <property type="entry name" value="HisK_dim/P_sf"/>
</dbReference>